<evidence type="ECO:0000259" key="2">
    <source>
        <dbReference type="Pfam" id="PF00561"/>
    </source>
</evidence>
<feature type="domain" description="AB hydrolase-1" evidence="2">
    <location>
        <begin position="27"/>
        <end position="107"/>
    </location>
</feature>
<comment type="caution">
    <text evidence="3">The sequence shown here is derived from an EMBL/GenBank/DDBJ whole genome shotgun (WGS) entry which is preliminary data.</text>
</comment>
<evidence type="ECO:0000313" key="4">
    <source>
        <dbReference type="Proteomes" id="UP000789359"/>
    </source>
</evidence>
<gene>
    <name evidence="3" type="primary">menH_1</name>
    <name evidence="3" type="ORF">LMG8286_00691</name>
</gene>
<organism evidence="3 4">
    <name type="scientific">Campylobacter suis</name>
    <dbReference type="NCBI Taxonomy" id="2790657"/>
    <lineage>
        <taxon>Bacteria</taxon>
        <taxon>Pseudomonadati</taxon>
        <taxon>Campylobacterota</taxon>
        <taxon>Epsilonproteobacteria</taxon>
        <taxon>Campylobacterales</taxon>
        <taxon>Campylobacteraceae</taxon>
        <taxon>Campylobacter</taxon>
    </lineage>
</organism>
<dbReference type="Pfam" id="PF00561">
    <property type="entry name" value="Abhydrolase_1"/>
    <property type="match status" value="1"/>
</dbReference>
<dbReference type="PRINTS" id="PR00111">
    <property type="entry name" value="ABHYDROLASE"/>
</dbReference>
<dbReference type="EMBL" id="CAJHOE010000001">
    <property type="protein sequence ID" value="CAD7287061.1"/>
    <property type="molecule type" value="Genomic_DNA"/>
</dbReference>
<protein>
    <submittedName>
        <fullName evidence="3">2-succinyl-6-hydroxy-2, 4-cyclohexadiene-1-carboxylate synthase</fullName>
        <ecNumber evidence="3">4.2.99.20</ecNumber>
    </submittedName>
</protein>
<dbReference type="Proteomes" id="UP000789359">
    <property type="component" value="Unassembled WGS sequence"/>
</dbReference>
<dbReference type="EC" id="4.2.99.20" evidence="3"/>
<keyword evidence="4" id="KW-1185">Reference proteome</keyword>
<dbReference type="RefSeq" id="WP_230056461.1">
    <property type="nucleotide sequence ID" value="NZ_CAJHOE010000001.1"/>
</dbReference>
<keyword evidence="3" id="KW-0456">Lyase</keyword>
<reference evidence="3 4" key="1">
    <citation type="submission" date="2020-11" db="EMBL/GenBank/DDBJ databases">
        <authorList>
            <person name="Peeters C."/>
        </authorList>
    </citation>
    <scope>NUCLEOTIDE SEQUENCE [LARGE SCALE GENOMIC DNA]</scope>
    <source>
        <strain evidence="3 4">LMG 8286</strain>
    </source>
</reference>
<accession>A0ABM8Q2N0</accession>
<sequence>MASKEIKYGLKTYKISYEILNQSHENTILFLHGWGANKEIMKKAFGEHFNSYKHIYVDMPGFGASDIFTPLNTSDYAKILKRFIQTLPKEPEIIVGHSFGGKVATLLGPKNIVLLSSAGILVKKRLLVRLKIAIFKFFKLFGFGKFYKVFATKDVSGMSRTMYETLKNVVNEDFSSKFSHLRSKAFIFWGQNDKATPLKSGEKMHELVKDSKFYPLNGDHFFFLLHAKFISDSVLSELNETKSQNLAPNSDDLDEISGIEMVGAQDE</sequence>
<dbReference type="Gene3D" id="3.40.50.1820">
    <property type="entry name" value="alpha/beta hydrolase"/>
    <property type="match status" value="1"/>
</dbReference>
<evidence type="ECO:0000256" key="1">
    <source>
        <dbReference type="ARBA" id="ARBA00022801"/>
    </source>
</evidence>
<dbReference type="InterPro" id="IPR050266">
    <property type="entry name" value="AB_hydrolase_sf"/>
</dbReference>
<keyword evidence="1" id="KW-0378">Hydrolase</keyword>
<evidence type="ECO:0000313" key="3">
    <source>
        <dbReference type="EMBL" id="CAD7287061.1"/>
    </source>
</evidence>
<dbReference type="InterPro" id="IPR000073">
    <property type="entry name" value="AB_hydrolase_1"/>
</dbReference>
<dbReference type="PANTHER" id="PTHR43798">
    <property type="entry name" value="MONOACYLGLYCEROL LIPASE"/>
    <property type="match status" value="1"/>
</dbReference>
<dbReference type="SUPFAM" id="SSF53474">
    <property type="entry name" value="alpha/beta-Hydrolases"/>
    <property type="match status" value="1"/>
</dbReference>
<proteinExistence type="predicted"/>
<dbReference type="InterPro" id="IPR029058">
    <property type="entry name" value="AB_hydrolase_fold"/>
</dbReference>
<name>A0ABM8Q2N0_9BACT</name>
<dbReference type="GO" id="GO:0070205">
    <property type="term" value="F:2-succinyl-6-hydroxy-2,4-cyclohexadiene-1-carboxylate synthase activity"/>
    <property type="evidence" value="ECO:0007669"/>
    <property type="project" value="UniProtKB-EC"/>
</dbReference>
<dbReference type="PANTHER" id="PTHR43798:SF31">
    <property type="entry name" value="AB HYDROLASE SUPERFAMILY PROTEIN YCLE"/>
    <property type="match status" value="1"/>
</dbReference>